<name>A0A099KX95_COLPS</name>
<dbReference type="RefSeq" id="WP_052056231.1">
    <property type="nucleotide sequence ID" value="NZ_JQED01000005.1"/>
</dbReference>
<dbReference type="EMBL" id="JQED01000005">
    <property type="protein sequence ID" value="KGJ94492.1"/>
    <property type="molecule type" value="Genomic_DNA"/>
</dbReference>
<evidence type="ECO:0000313" key="3">
    <source>
        <dbReference type="EMBL" id="KGJ94492.1"/>
    </source>
</evidence>
<dbReference type="Proteomes" id="UP000029843">
    <property type="component" value="Unassembled WGS sequence"/>
</dbReference>
<dbReference type="InterPro" id="IPR007168">
    <property type="entry name" value="Phageshock_PspC_N"/>
</dbReference>
<feature type="domain" description="Phage shock protein PspC N-terminal" evidence="2">
    <location>
        <begin position="16"/>
        <end position="72"/>
    </location>
</feature>
<protein>
    <submittedName>
        <fullName evidence="3">Phage shock protein C, PspC</fullName>
    </submittedName>
</protein>
<dbReference type="AlphaFoldDB" id="A0A099KX95"/>
<gene>
    <name evidence="3" type="ORF">ND2E_1681</name>
</gene>
<keyword evidence="1" id="KW-1133">Transmembrane helix</keyword>
<comment type="caution">
    <text evidence="3">The sequence shown here is derived from an EMBL/GenBank/DDBJ whole genome shotgun (WGS) entry which is preliminary data.</text>
</comment>
<feature type="transmembrane region" description="Helical" evidence="1">
    <location>
        <begin position="42"/>
        <end position="66"/>
    </location>
</feature>
<reference evidence="3 4" key="1">
    <citation type="submission" date="2014-08" db="EMBL/GenBank/DDBJ databases">
        <title>Genomic and Phenotypic Diversity of Colwellia psychrerythraea strains from Disparate Marine Basins.</title>
        <authorList>
            <person name="Techtmann S.M."/>
            <person name="Stelling S.C."/>
            <person name="Utturkar S.M."/>
            <person name="Alshibli N."/>
            <person name="Harris A."/>
            <person name="Brown S.D."/>
            <person name="Hazen T.C."/>
        </authorList>
    </citation>
    <scope>NUCLEOTIDE SEQUENCE [LARGE SCALE GENOMIC DNA]</scope>
    <source>
        <strain evidence="3 4">ND2E</strain>
    </source>
</reference>
<dbReference type="PATRIC" id="fig|28229.4.peg.689"/>
<sequence>MRYDREYSSIKSVRQTLCKDVANKKLTGVCAGIAKYYDFPRLAVRIAAIAALIMLPVVTGVAYVVASMLLPNSKYY</sequence>
<keyword evidence="1" id="KW-0472">Membrane</keyword>
<dbReference type="Pfam" id="PF04024">
    <property type="entry name" value="PspC"/>
    <property type="match status" value="1"/>
</dbReference>
<evidence type="ECO:0000313" key="4">
    <source>
        <dbReference type="Proteomes" id="UP000029843"/>
    </source>
</evidence>
<accession>A0A099KX95</accession>
<proteinExistence type="predicted"/>
<evidence type="ECO:0000256" key="1">
    <source>
        <dbReference type="SAM" id="Phobius"/>
    </source>
</evidence>
<keyword evidence="1" id="KW-0812">Transmembrane</keyword>
<evidence type="ECO:0000259" key="2">
    <source>
        <dbReference type="Pfam" id="PF04024"/>
    </source>
</evidence>
<organism evidence="3 4">
    <name type="scientific">Colwellia psychrerythraea</name>
    <name type="common">Vibrio psychroerythus</name>
    <dbReference type="NCBI Taxonomy" id="28229"/>
    <lineage>
        <taxon>Bacteria</taxon>
        <taxon>Pseudomonadati</taxon>
        <taxon>Pseudomonadota</taxon>
        <taxon>Gammaproteobacteria</taxon>
        <taxon>Alteromonadales</taxon>
        <taxon>Colwelliaceae</taxon>
        <taxon>Colwellia</taxon>
    </lineage>
</organism>
<dbReference type="OrthoDB" id="5772680at2"/>